<reference evidence="1" key="1">
    <citation type="submission" date="2023-08" db="EMBL/GenBank/DDBJ databases">
        <title>Reference Genome Resource for the Citrus Pathogen Phytophthora citrophthora.</title>
        <authorList>
            <person name="Moller H."/>
            <person name="Coetzee B."/>
            <person name="Rose L.J."/>
            <person name="Van Niekerk J.M."/>
        </authorList>
    </citation>
    <scope>NUCLEOTIDE SEQUENCE</scope>
    <source>
        <strain evidence="1">STE-U-9442</strain>
    </source>
</reference>
<dbReference type="AlphaFoldDB" id="A0AAD9GL80"/>
<comment type="caution">
    <text evidence="1">The sequence shown here is derived from an EMBL/GenBank/DDBJ whole genome shotgun (WGS) entry which is preliminary data.</text>
</comment>
<evidence type="ECO:0008006" key="3">
    <source>
        <dbReference type="Google" id="ProtNLM"/>
    </source>
</evidence>
<gene>
    <name evidence="1" type="ORF">P3T76_007887</name>
</gene>
<keyword evidence="2" id="KW-1185">Reference proteome</keyword>
<organism evidence="1 2">
    <name type="scientific">Phytophthora citrophthora</name>
    <dbReference type="NCBI Taxonomy" id="4793"/>
    <lineage>
        <taxon>Eukaryota</taxon>
        <taxon>Sar</taxon>
        <taxon>Stramenopiles</taxon>
        <taxon>Oomycota</taxon>
        <taxon>Peronosporomycetes</taxon>
        <taxon>Peronosporales</taxon>
        <taxon>Peronosporaceae</taxon>
        <taxon>Phytophthora</taxon>
    </lineage>
</organism>
<protein>
    <recommendedName>
        <fullName evidence="3">HTH CENPB-type domain-containing protein</fullName>
    </recommendedName>
</protein>
<evidence type="ECO:0000313" key="1">
    <source>
        <dbReference type="EMBL" id="KAK1940436.1"/>
    </source>
</evidence>
<dbReference type="EMBL" id="JASMQC010000014">
    <property type="protein sequence ID" value="KAK1940436.1"/>
    <property type="molecule type" value="Genomic_DNA"/>
</dbReference>
<sequence>MFRALSRGASLDTSIKEVPDGFPSIEWVQRWMAKHSDVLSYRKSRILDIKRAECSTEETICYYLGNLSKVLSELGPTDKPSHTLNCDETGVTTQGNCNERVICP</sequence>
<name>A0AAD9GL80_9STRA</name>
<accession>A0AAD9GL80</accession>
<evidence type="ECO:0000313" key="2">
    <source>
        <dbReference type="Proteomes" id="UP001259832"/>
    </source>
</evidence>
<proteinExistence type="predicted"/>
<dbReference type="Proteomes" id="UP001259832">
    <property type="component" value="Unassembled WGS sequence"/>
</dbReference>